<name>A0A430VBT1_CAMJU</name>
<organism evidence="3 4">
    <name type="scientific">Campylobacter jejuni</name>
    <dbReference type="NCBI Taxonomy" id="197"/>
    <lineage>
        <taxon>Bacteria</taxon>
        <taxon>Pseudomonadati</taxon>
        <taxon>Campylobacterota</taxon>
        <taxon>Epsilonproteobacteria</taxon>
        <taxon>Campylobacterales</taxon>
        <taxon>Campylobacteraceae</taxon>
        <taxon>Campylobacter</taxon>
    </lineage>
</organism>
<evidence type="ECO:0000256" key="1">
    <source>
        <dbReference type="SAM" id="Phobius"/>
    </source>
</evidence>
<reference evidence="3 4" key="2">
    <citation type="journal article" date="2019" name="Appl. Environ. Microbiol.">
        <title>Population genetics and characterization of Campylobacter jejuni isolates in western jackdaws and game birds in Finland.</title>
        <authorList>
            <person name="Kovanen S."/>
            <person name="Rossi M."/>
            <person name="Pohja-Mykra M."/>
            <person name="Nieminen T."/>
            <person name="Raunio-Saarnisto M."/>
            <person name="Sauvala M."/>
            <person name="Fredriksson-Ahomaa M."/>
            <person name="Hanninen M.L."/>
            <person name="Kivisto R."/>
        </authorList>
    </citation>
    <scope>NUCLEOTIDE SEQUENCE [LARGE SCALE GENOMIC DNA]</scope>
    <source>
        <strain evidence="3 4">CB313</strain>
        <strain evidence="2">SO-26</strain>
    </source>
</reference>
<protein>
    <submittedName>
        <fullName evidence="3">Uncharacterized protein</fullName>
    </submittedName>
</protein>
<dbReference type="EMBL" id="PQZD01000003">
    <property type="protein sequence ID" value="RTI48557.1"/>
    <property type="molecule type" value="Genomic_DNA"/>
</dbReference>
<evidence type="ECO:0000313" key="2">
    <source>
        <dbReference type="EMBL" id="RTI48557.1"/>
    </source>
</evidence>
<dbReference type="EMBL" id="PRBV01000005">
    <property type="protein sequence ID" value="RTJ79664.1"/>
    <property type="molecule type" value="Genomic_DNA"/>
</dbReference>
<evidence type="ECO:0000313" key="3">
    <source>
        <dbReference type="EMBL" id="RTJ79664.1"/>
    </source>
</evidence>
<dbReference type="Proteomes" id="UP000288507">
    <property type="component" value="Unassembled WGS sequence"/>
</dbReference>
<feature type="transmembrane region" description="Helical" evidence="1">
    <location>
        <begin position="7"/>
        <end position="25"/>
    </location>
</feature>
<proteinExistence type="predicted"/>
<accession>A0A430VBT1</accession>
<gene>
    <name evidence="3" type="ORF">C3H57_04640</name>
    <name evidence="2" type="ORF">C3I27_03830</name>
</gene>
<reference evidence="2" key="1">
    <citation type="submission" date="2018-01" db="EMBL/GenBank/DDBJ databases">
        <authorList>
            <person name="Kovanen S."/>
            <person name="Nieminen T."/>
            <person name="Pohja-Mykra M."/>
            <person name="Raunio-Saarnisto M."/>
            <person name="Sauvala M."/>
            <person name="Fredriksson-Ahomaa M."/>
            <person name="Hanninen M.-L."/>
            <person name="Kivisto R."/>
        </authorList>
    </citation>
    <scope>NUCLEOTIDE SEQUENCE</scope>
    <source>
        <strain evidence="2">SO-26</strain>
    </source>
</reference>
<sequence>MNTIKSVVITLLSLMVGFFVLTTVLTIGGYILLAIVVVLVLVIFAVISYTIGNEILESVFKRK</sequence>
<keyword evidence="1" id="KW-0472">Membrane</keyword>
<evidence type="ECO:0000313" key="4">
    <source>
        <dbReference type="Proteomes" id="UP000288507"/>
    </source>
</evidence>
<dbReference type="RefSeq" id="WP_126232235.1">
    <property type="nucleotide sequence ID" value="NZ_PRBV01000005.1"/>
</dbReference>
<comment type="caution">
    <text evidence="3">The sequence shown here is derived from an EMBL/GenBank/DDBJ whole genome shotgun (WGS) entry which is preliminary data.</text>
</comment>
<dbReference type="Proteomes" id="UP000287197">
    <property type="component" value="Unassembled WGS sequence"/>
</dbReference>
<keyword evidence="1" id="KW-0812">Transmembrane</keyword>
<feature type="transmembrane region" description="Helical" evidence="1">
    <location>
        <begin position="31"/>
        <end position="52"/>
    </location>
</feature>
<keyword evidence="1" id="KW-1133">Transmembrane helix</keyword>
<dbReference type="AlphaFoldDB" id="A0A430VBT1"/>